<dbReference type="Pfam" id="PF01636">
    <property type="entry name" value="APH"/>
    <property type="match status" value="1"/>
</dbReference>
<evidence type="ECO:0000259" key="1">
    <source>
        <dbReference type="Pfam" id="PF01636"/>
    </source>
</evidence>
<accession>A0A410FS70</accession>
<dbReference type="InterPro" id="IPR011009">
    <property type="entry name" value="Kinase-like_dom_sf"/>
</dbReference>
<dbReference type="Proteomes" id="UP000287233">
    <property type="component" value="Chromosome"/>
</dbReference>
<protein>
    <recommendedName>
        <fullName evidence="1">Aminoglycoside phosphotransferase domain-containing protein</fullName>
    </recommendedName>
</protein>
<dbReference type="AlphaFoldDB" id="A0A410FS70"/>
<organism evidence="2 3">
    <name type="scientific">Bipolaricaulis sibiricus</name>
    <dbReference type="NCBI Taxonomy" id="2501609"/>
    <lineage>
        <taxon>Bacteria</taxon>
        <taxon>Candidatus Bipolaricaulota</taxon>
        <taxon>Candidatus Bipolaricaulia</taxon>
        <taxon>Candidatus Bipolaricaulales</taxon>
        <taxon>Candidatus Bipolaricaulaceae</taxon>
        <taxon>Candidatus Bipolaricaulis</taxon>
    </lineage>
</organism>
<gene>
    <name evidence="2" type="ORF">BIP78_0056</name>
</gene>
<name>A0A410FS70_BIPS1</name>
<evidence type="ECO:0000313" key="3">
    <source>
        <dbReference type="Proteomes" id="UP000287233"/>
    </source>
</evidence>
<sequence length="292" mass="32935">MDLESVLRDLGLNPRDVRVVAVISRSAGTRLYRLRIEGKTYVLKRFLDEDPREPRAYDLLRDLGVPTLPVHDSTLSALLLEDLDASPTWRLAHERDVAHRELGRAVAEWYQFLHIAGKGLVKRGPPDWLRWEWDDLGPEGILRAGKVLAMEENPVWEYAARHLEALRARARELPTTLNYNDFHWTNLALSRQPPLRAIVFDYHLLGIGLAWSDVRNVTHSLGPAAREAFLDAYGPTRPEERILDEPLSVLHALQVATARPTIPRWAVESVNRARSGALLAALERAVALLGGS</sequence>
<dbReference type="EMBL" id="CP034928">
    <property type="protein sequence ID" value="QAA75824.1"/>
    <property type="molecule type" value="Genomic_DNA"/>
</dbReference>
<dbReference type="KEGG" id="bih:BIP78_0056"/>
<feature type="domain" description="Aminoglycoside phosphotransferase" evidence="1">
    <location>
        <begin position="23"/>
        <end position="241"/>
    </location>
</feature>
<dbReference type="SUPFAM" id="SSF56112">
    <property type="entry name" value="Protein kinase-like (PK-like)"/>
    <property type="match status" value="1"/>
</dbReference>
<dbReference type="Gene3D" id="3.90.1200.10">
    <property type="match status" value="1"/>
</dbReference>
<dbReference type="InterPro" id="IPR002575">
    <property type="entry name" value="Aminoglycoside_PTrfase"/>
</dbReference>
<reference evidence="3" key="1">
    <citation type="submission" date="2018-12" db="EMBL/GenBank/DDBJ databases">
        <title>Complete genome sequence of an uncultured bacterium of the candidate phylum Bipolaricaulota.</title>
        <authorList>
            <person name="Kadnikov V.V."/>
            <person name="Mardanov A.V."/>
            <person name="Beletsky A.V."/>
            <person name="Frank Y.A."/>
            <person name="Karnachuk O.V."/>
            <person name="Ravin N.V."/>
        </authorList>
    </citation>
    <scope>NUCLEOTIDE SEQUENCE [LARGE SCALE GENOMIC DNA]</scope>
</reference>
<proteinExistence type="predicted"/>
<evidence type="ECO:0000313" key="2">
    <source>
        <dbReference type="EMBL" id="QAA75824.1"/>
    </source>
</evidence>